<keyword evidence="1" id="KW-0805">Transcription regulation</keyword>
<protein>
    <recommendedName>
        <fullName evidence="4">HTH araC/xylS-type domain-containing protein</fullName>
    </recommendedName>
</protein>
<dbReference type="SMART" id="SM00342">
    <property type="entry name" value="HTH_ARAC"/>
    <property type="match status" value="1"/>
</dbReference>
<evidence type="ECO:0000256" key="1">
    <source>
        <dbReference type="ARBA" id="ARBA00023015"/>
    </source>
</evidence>
<evidence type="ECO:0000256" key="3">
    <source>
        <dbReference type="ARBA" id="ARBA00023163"/>
    </source>
</evidence>
<evidence type="ECO:0000259" key="4">
    <source>
        <dbReference type="PROSITE" id="PS01124"/>
    </source>
</evidence>
<keyword evidence="2" id="KW-0238">DNA-binding</keyword>
<dbReference type="PRINTS" id="PR00032">
    <property type="entry name" value="HTHARAC"/>
</dbReference>
<organism evidence="5 6">
    <name type="scientific">Leucothrix pacifica</name>
    <dbReference type="NCBI Taxonomy" id="1247513"/>
    <lineage>
        <taxon>Bacteria</taxon>
        <taxon>Pseudomonadati</taxon>
        <taxon>Pseudomonadota</taxon>
        <taxon>Gammaproteobacteria</taxon>
        <taxon>Thiotrichales</taxon>
        <taxon>Thiotrichaceae</taxon>
        <taxon>Leucothrix</taxon>
    </lineage>
</organism>
<dbReference type="GO" id="GO:0003700">
    <property type="term" value="F:DNA-binding transcription factor activity"/>
    <property type="evidence" value="ECO:0007669"/>
    <property type="project" value="InterPro"/>
</dbReference>
<dbReference type="Gene3D" id="1.10.10.60">
    <property type="entry name" value="Homeodomain-like"/>
    <property type="match status" value="1"/>
</dbReference>
<evidence type="ECO:0000313" key="6">
    <source>
        <dbReference type="Proteomes" id="UP000245539"/>
    </source>
</evidence>
<proteinExistence type="predicted"/>
<dbReference type="Pfam" id="PF12833">
    <property type="entry name" value="HTH_18"/>
    <property type="match status" value="1"/>
</dbReference>
<dbReference type="InterPro" id="IPR020449">
    <property type="entry name" value="Tscrpt_reg_AraC-type_HTH"/>
</dbReference>
<dbReference type="AlphaFoldDB" id="A0A317CET5"/>
<feature type="domain" description="HTH araC/xylS-type" evidence="4">
    <location>
        <begin position="1"/>
        <end position="68"/>
    </location>
</feature>
<dbReference type="PROSITE" id="PS01124">
    <property type="entry name" value="HTH_ARAC_FAMILY_2"/>
    <property type="match status" value="1"/>
</dbReference>
<reference evidence="5 6" key="1">
    <citation type="submission" date="2018-05" db="EMBL/GenBank/DDBJ databases">
        <title>Leucothrix arctica sp. nov., isolated from Arctic seawater.</title>
        <authorList>
            <person name="Choi A."/>
            <person name="Baek K."/>
        </authorList>
    </citation>
    <scope>NUCLEOTIDE SEQUENCE [LARGE SCALE GENOMIC DNA]</scope>
    <source>
        <strain evidence="5 6">JCM 18388</strain>
    </source>
</reference>
<accession>A0A317CET5</accession>
<sequence length="72" mass="8104">MITLKAATGKTAIDQINLYLVEEAKHLLLAPNASVSQTAYHLGFEYPQYFSRLFKKKTGQSPKDYIQSASMH</sequence>
<dbReference type="RefSeq" id="WP_109837727.1">
    <property type="nucleotide sequence ID" value="NZ_QGKM01000028.1"/>
</dbReference>
<dbReference type="GO" id="GO:0043565">
    <property type="term" value="F:sequence-specific DNA binding"/>
    <property type="evidence" value="ECO:0007669"/>
    <property type="project" value="InterPro"/>
</dbReference>
<evidence type="ECO:0000256" key="2">
    <source>
        <dbReference type="ARBA" id="ARBA00023125"/>
    </source>
</evidence>
<dbReference type="Proteomes" id="UP000245539">
    <property type="component" value="Unassembled WGS sequence"/>
</dbReference>
<dbReference type="PANTHER" id="PTHR43280">
    <property type="entry name" value="ARAC-FAMILY TRANSCRIPTIONAL REGULATOR"/>
    <property type="match status" value="1"/>
</dbReference>
<evidence type="ECO:0000313" key="5">
    <source>
        <dbReference type="EMBL" id="PWQ97098.1"/>
    </source>
</evidence>
<keyword evidence="6" id="KW-1185">Reference proteome</keyword>
<dbReference type="EMBL" id="QGKM01000028">
    <property type="protein sequence ID" value="PWQ97098.1"/>
    <property type="molecule type" value="Genomic_DNA"/>
</dbReference>
<dbReference type="OrthoDB" id="9814125at2"/>
<dbReference type="PANTHER" id="PTHR43280:SF32">
    <property type="entry name" value="TRANSCRIPTIONAL REGULATORY PROTEIN"/>
    <property type="match status" value="1"/>
</dbReference>
<dbReference type="SUPFAM" id="SSF46689">
    <property type="entry name" value="Homeodomain-like"/>
    <property type="match status" value="1"/>
</dbReference>
<name>A0A317CET5_9GAMM</name>
<keyword evidence="3" id="KW-0804">Transcription</keyword>
<gene>
    <name evidence="5" type="ORF">DKW60_11095</name>
</gene>
<comment type="caution">
    <text evidence="5">The sequence shown here is derived from an EMBL/GenBank/DDBJ whole genome shotgun (WGS) entry which is preliminary data.</text>
</comment>
<dbReference type="InterPro" id="IPR018060">
    <property type="entry name" value="HTH_AraC"/>
</dbReference>
<dbReference type="InterPro" id="IPR009057">
    <property type="entry name" value="Homeodomain-like_sf"/>
</dbReference>